<accession>A0ABT8BI53</accession>
<evidence type="ECO:0000256" key="1">
    <source>
        <dbReference type="ARBA" id="ARBA00004418"/>
    </source>
</evidence>
<evidence type="ECO:0000256" key="8">
    <source>
        <dbReference type="PROSITE-ProRule" id="PRU00433"/>
    </source>
</evidence>
<sequence length="347" mass="37168">MRWTVGSACVVAGLVASMAGLTMAVRSEPAKADPDLSDPRLAFQTAEAVVYPDTNPFTVEKAALGRRLFFDPALSGAGTLSCASCHEPSRGWGDNRPRGIGEIGTAMKVRTPTLLHAASAPILGWDGKFSSLENVTFTPITSPAVMNLPESVLIQRLRGDADYVRDFALAFPSGAITRTSIEQALATYQRTIRPGQSAFDRWIAGDARAISLRAQNGFRLFTGKARCAECHSGAAFTDASFHDIGIAQGEDIGRGRYFPSSRMLRYAFKTPTLRDVAIRAPYMHDGSVATLEGVIDHYDRGGIDRPSRAVEVRALGLTPSEKADLLAFLKTLTGTTPPDAPGAPSPR</sequence>
<keyword evidence="4 9" id="KW-0732">Signal</keyword>
<dbReference type="Proteomes" id="UP001224644">
    <property type="component" value="Unassembled WGS sequence"/>
</dbReference>
<dbReference type="RefSeq" id="WP_238227169.1">
    <property type="nucleotide sequence ID" value="NZ_BPQD01000025.1"/>
</dbReference>
<dbReference type="PIRSF" id="PIRSF000294">
    <property type="entry name" value="Cytochrome-c_peroxidase"/>
    <property type="match status" value="1"/>
</dbReference>
<proteinExistence type="predicted"/>
<dbReference type="Pfam" id="PF03150">
    <property type="entry name" value="CCP_MauG"/>
    <property type="match status" value="1"/>
</dbReference>
<dbReference type="EMBL" id="JAUFPX010000012">
    <property type="protein sequence ID" value="MDN3591766.1"/>
    <property type="molecule type" value="Genomic_DNA"/>
</dbReference>
<dbReference type="PROSITE" id="PS51007">
    <property type="entry name" value="CYTC"/>
    <property type="match status" value="1"/>
</dbReference>
<keyword evidence="11" id="KW-0575">Peroxidase</keyword>
<dbReference type="Gene3D" id="1.10.760.10">
    <property type="entry name" value="Cytochrome c-like domain"/>
    <property type="match status" value="2"/>
</dbReference>
<organism evidence="11 12">
    <name type="scientific">Methylobacterium adhaesivum</name>
    <dbReference type="NCBI Taxonomy" id="333297"/>
    <lineage>
        <taxon>Bacteria</taxon>
        <taxon>Pseudomonadati</taxon>
        <taxon>Pseudomonadota</taxon>
        <taxon>Alphaproteobacteria</taxon>
        <taxon>Hyphomicrobiales</taxon>
        <taxon>Methylobacteriaceae</taxon>
        <taxon>Methylobacterium</taxon>
    </lineage>
</organism>
<dbReference type="GO" id="GO:0004601">
    <property type="term" value="F:peroxidase activity"/>
    <property type="evidence" value="ECO:0007669"/>
    <property type="project" value="UniProtKB-KW"/>
</dbReference>
<keyword evidence="6" id="KW-0560">Oxidoreductase</keyword>
<evidence type="ECO:0000256" key="3">
    <source>
        <dbReference type="ARBA" id="ARBA00022723"/>
    </source>
</evidence>
<dbReference type="InterPro" id="IPR026259">
    <property type="entry name" value="MauG/Cytc_peroxidase"/>
</dbReference>
<dbReference type="InterPro" id="IPR051395">
    <property type="entry name" value="Cytochrome_c_Peroxidase/MauG"/>
</dbReference>
<dbReference type="PANTHER" id="PTHR30600:SF13">
    <property type="entry name" value="METHYLAMINE UTILIZATION PROTEIN"/>
    <property type="match status" value="1"/>
</dbReference>
<feature type="domain" description="Cytochrome c" evidence="10">
    <location>
        <begin position="212"/>
        <end position="333"/>
    </location>
</feature>
<dbReference type="InterPro" id="IPR004852">
    <property type="entry name" value="Di-haem_cyt_c_peroxidsae"/>
</dbReference>
<evidence type="ECO:0000256" key="6">
    <source>
        <dbReference type="ARBA" id="ARBA00023002"/>
    </source>
</evidence>
<comment type="subcellular location">
    <subcellularLocation>
        <location evidence="1">Periplasm</location>
    </subcellularLocation>
</comment>
<evidence type="ECO:0000256" key="4">
    <source>
        <dbReference type="ARBA" id="ARBA00022729"/>
    </source>
</evidence>
<feature type="signal peptide" evidence="9">
    <location>
        <begin position="1"/>
        <end position="24"/>
    </location>
</feature>
<feature type="chain" id="PRO_5045408668" evidence="9">
    <location>
        <begin position="25"/>
        <end position="347"/>
    </location>
</feature>
<dbReference type="InterPro" id="IPR036909">
    <property type="entry name" value="Cyt_c-like_dom_sf"/>
</dbReference>
<protein>
    <submittedName>
        <fullName evidence="11">Cytochrome c peroxidase</fullName>
    </submittedName>
</protein>
<keyword evidence="5" id="KW-0574">Periplasm</keyword>
<evidence type="ECO:0000256" key="7">
    <source>
        <dbReference type="ARBA" id="ARBA00023004"/>
    </source>
</evidence>
<evidence type="ECO:0000259" key="10">
    <source>
        <dbReference type="PROSITE" id="PS51007"/>
    </source>
</evidence>
<gene>
    <name evidence="11" type="ORF">QWZ12_14270</name>
</gene>
<evidence type="ECO:0000256" key="9">
    <source>
        <dbReference type="SAM" id="SignalP"/>
    </source>
</evidence>
<keyword evidence="12" id="KW-1185">Reference proteome</keyword>
<evidence type="ECO:0000256" key="5">
    <source>
        <dbReference type="ARBA" id="ARBA00022764"/>
    </source>
</evidence>
<reference evidence="12" key="1">
    <citation type="journal article" date="2019" name="Int. J. Syst. Evol. Microbiol.">
        <title>The Global Catalogue of Microorganisms (GCM) 10K type strain sequencing project: providing services to taxonomists for standard genome sequencing and annotation.</title>
        <authorList>
            <consortium name="The Broad Institute Genomics Platform"/>
            <consortium name="The Broad Institute Genome Sequencing Center for Infectious Disease"/>
            <person name="Wu L."/>
            <person name="Ma J."/>
        </authorList>
    </citation>
    <scope>NUCLEOTIDE SEQUENCE [LARGE SCALE GENOMIC DNA]</scope>
    <source>
        <strain evidence="12">CECT 7069</strain>
    </source>
</reference>
<keyword evidence="7 8" id="KW-0408">Iron</keyword>
<name>A0ABT8BI53_9HYPH</name>
<dbReference type="PANTHER" id="PTHR30600">
    <property type="entry name" value="CYTOCHROME C PEROXIDASE-RELATED"/>
    <property type="match status" value="1"/>
</dbReference>
<evidence type="ECO:0000256" key="2">
    <source>
        <dbReference type="ARBA" id="ARBA00022617"/>
    </source>
</evidence>
<evidence type="ECO:0000313" key="11">
    <source>
        <dbReference type="EMBL" id="MDN3591766.1"/>
    </source>
</evidence>
<dbReference type="SUPFAM" id="SSF46626">
    <property type="entry name" value="Cytochrome c"/>
    <property type="match status" value="2"/>
</dbReference>
<evidence type="ECO:0000313" key="12">
    <source>
        <dbReference type="Proteomes" id="UP001224644"/>
    </source>
</evidence>
<keyword evidence="3 8" id="KW-0479">Metal-binding</keyword>
<comment type="caution">
    <text evidence="11">The sequence shown here is derived from an EMBL/GenBank/DDBJ whole genome shotgun (WGS) entry which is preliminary data.</text>
</comment>
<dbReference type="Pfam" id="PF00034">
    <property type="entry name" value="Cytochrom_C"/>
    <property type="match status" value="1"/>
</dbReference>
<keyword evidence="2 8" id="KW-0349">Heme</keyword>
<dbReference type="InterPro" id="IPR009056">
    <property type="entry name" value="Cyt_c-like_dom"/>
</dbReference>